<dbReference type="RefSeq" id="WP_126678454.1">
    <property type="nucleotide sequence ID" value="NZ_JBQMXP010000010.1"/>
</dbReference>
<accession>A0A3S0PAH8</accession>
<evidence type="ECO:0000313" key="9">
    <source>
        <dbReference type="Proteomes" id="UP000278983"/>
    </source>
</evidence>
<dbReference type="Pfam" id="PF24986">
    <property type="entry name" value="PRC_RimM"/>
    <property type="match status" value="1"/>
</dbReference>
<dbReference type="GO" id="GO:0043022">
    <property type="term" value="F:ribosome binding"/>
    <property type="evidence" value="ECO:0007669"/>
    <property type="project" value="InterPro"/>
</dbReference>
<dbReference type="InterPro" id="IPR002676">
    <property type="entry name" value="RimM_N"/>
</dbReference>
<feature type="domain" description="RimM N-terminal" evidence="6">
    <location>
        <begin position="10"/>
        <end position="90"/>
    </location>
</feature>
<dbReference type="OrthoDB" id="9810331at2"/>
<evidence type="ECO:0000256" key="2">
    <source>
        <dbReference type="ARBA" id="ARBA00022517"/>
    </source>
</evidence>
<dbReference type="Pfam" id="PF01782">
    <property type="entry name" value="RimM"/>
    <property type="match status" value="1"/>
</dbReference>
<keyword evidence="1 5" id="KW-0963">Cytoplasm</keyword>
<comment type="caution">
    <text evidence="8">The sequence shown here is derived from an EMBL/GenBank/DDBJ whole genome shotgun (WGS) entry which is preliminary data.</text>
</comment>
<comment type="domain">
    <text evidence="5">The PRC barrel domain binds ribosomal protein uS19.</text>
</comment>
<sequence>MIREEEVYRIGKIGKPHGVKGEVTMMFNDDVFDRVDAEYIILKTEGILVPFFFEEYRFRSDETAIVKFCDIDTQEQARGLTNCEVFFPRHLSDSSDDDFSLNELVGFEIKDYIYKKVIGTVCGIDDTTVNTLFEVTTGEGSNMLIPASPELIKEIDPDNHTITMALPEGLLDL</sequence>
<keyword evidence="3 5" id="KW-0698">rRNA processing</keyword>
<keyword evidence="4 5" id="KW-0143">Chaperone</keyword>
<gene>
    <name evidence="5 8" type="primary">rimM</name>
    <name evidence="8" type="ORF">EHV08_05665</name>
</gene>
<dbReference type="EMBL" id="RYYU01000001">
    <property type="protein sequence ID" value="RUL59293.1"/>
    <property type="molecule type" value="Genomic_DNA"/>
</dbReference>
<dbReference type="Proteomes" id="UP000278983">
    <property type="component" value="Unassembled WGS sequence"/>
</dbReference>
<organism evidence="8 9">
    <name type="scientific">Prevotella koreensis</name>
    <dbReference type="NCBI Taxonomy" id="2490854"/>
    <lineage>
        <taxon>Bacteria</taxon>
        <taxon>Pseudomonadati</taxon>
        <taxon>Bacteroidota</taxon>
        <taxon>Bacteroidia</taxon>
        <taxon>Bacteroidales</taxon>
        <taxon>Prevotellaceae</taxon>
        <taxon>Prevotella</taxon>
    </lineage>
</organism>
<dbReference type="PANTHER" id="PTHR33692">
    <property type="entry name" value="RIBOSOME MATURATION FACTOR RIMM"/>
    <property type="match status" value="1"/>
</dbReference>
<comment type="similarity">
    <text evidence="5">Belongs to the RimM family.</text>
</comment>
<keyword evidence="9" id="KW-1185">Reference proteome</keyword>
<evidence type="ECO:0000313" key="8">
    <source>
        <dbReference type="EMBL" id="RUL59293.1"/>
    </source>
</evidence>
<dbReference type="InterPro" id="IPR011961">
    <property type="entry name" value="RimM"/>
</dbReference>
<keyword evidence="2 5" id="KW-0690">Ribosome biogenesis</keyword>
<evidence type="ECO:0000256" key="3">
    <source>
        <dbReference type="ARBA" id="ARBA00022552"/>
    </source>
</evidence>
<reference evidence="8 9" key="1">
    <citation type="submission" date="2018-12" db="EMBL/GenBank/DDBJ databases">
        <title>Genome sequencing of Prevotella sp. KCOM 3155 (= JS262).</title>
        <authorList>
            <person name="Kook J.-K."/>
            <person name="Park S.-N."/>
            <person name="Lim Y.K."/>
        </authorList>
    </citation>
    <scope>NUCLEOTIDE SEQUENCE [LARGE SCALE GENOMIC DNA]</scope>
    <source>
        <strain evidence="8 9">KCOM 3155</strain>
    </source>
</reference>
<dbReference type="InterPro" id="IPR056792">
    <property type="entry name" value="PRC_RimM"/>
</dbReference>
<evidence type="ECO:0000256" key="1">
    <source>
        <dbReference type="ARBA" id="ARBA00022490"/>
    </source>
</evidence>
<dbReference type="InterPro" id="IPR009000">
    <property type="entry name" value="Transl_B-barrel_sf"/>
</dbReference>
<comment type="subcellular location">
    <subcellularLocation>
        <location evidence="5">Cytoplasm</location>
    </subcellularLocation>
</comment>
<dbReference type="GO" id="GO:0005737">
    <property type="term" value="C:cytoplasm"/>
    <property type="evidence" value="ECO:0007669"/>
    <property type="project" value="UniProtKB-SubCell"/>
</dbReference>
<dbReference type="InterPro" id="IPR036976">
    <property type="entry name" value="RimM_N_sf"/>
</dbReference>
<dbReference type="SUPFAM" id="SSF50346">
    <property type="entry name" value="PRC-barrel domain"/>
    <property type="match status" value="1"/>
</dbReference>
<dbReference type="SUPFAM" id="SSF50447">
    <property type="entry name" value="Translation proteins"/>
    <property type="match status" value="1"/>
</dbReference>
<dbReference type="Gene3D" id="2.30.30.240">
    <property type="entry name" value="PRC-barrel domain"/>
    <property type="match status" value="1"/>
</dbReference>
<dbReference type="GO" id="GO:0006364">
    <property type="term" value="P:rRNA processing"/>
    <property type="evidence" value="ECO:0007669"/>
    <property type="project" value="UniProtKB-UniRule"/>
</dbReference>
<name>A0A3S0PAH8_9BACT</name>
<evidence type="ECO:0000259" key="7">
    <source>
        <dbReference type="Pfam" id="PF24986"/>
    </source>
</evidence>
<dbReference type="GO" id="GO:0042274">
    <property type="term" value="P:ribosomal small subunit biogenesis"/>
    <property type="evidence" value="ECO:0007669"/>
    <property type="project" value="UniProtKB-UniRule"/>
</dbReference>
<dbReference type="HAMAP" id="MF_00014">
    <property type="entry name" value="Ribosome_mat_RimM"/>
    <property type="match status" value="1"/>
</dbReference>
<dbReference type="GO" id="GO:0005840">
    <property type="term" value="C:ribosome"/>
    <property type="evidence" value="ECO:0007669"/>
    <property type="project" value="InterPro"/>
</dbReference>
<evidence type="ECO:0000256" key="5">
    <source>
        <dbReference type="HAMAP-Rule" id="MF_00014"/>
    </source>
</evidence>
<comment type="function">
    <text evidence="5">An accessory protein needed during the final step in the assembly of 30S ribosomal subunit, possibly for assembly of the head region. Essential for efficient processing of 16S rRNA. May be needed both before and after RbfA during the maturation of 16S rRNA. It has affinity for free ribosomal 30S subunits but not for 70S ribosomes.</text>
</comment>
<protein>
    <recommendedName>
        <fullName evidence="5">Ribosome maturation factor RimM</fullName>
    </recommendedName>
</protein>
<dbReference type="NCBIfam" id="TIGR02273">
    <property type="entry name" value="16S_RimM"/>
    <property type="match status" value="1"/>
</dbReference>
<evidence type="ECO:0000256" key="4">
    <source>
        <dbReference type="ARBA" id="ARBA00023186"/>
    </source>
</evidence>
<dbReference type="InterPro" id="IPR011033">
    <property type="entry name" value="PRC_barrel-like_sf"/>
</dbReference>
<comment type="subunit">
    <text evidence="5">Binds ribosomal protein uS19.</text>
</comment>
<dbReference type="AlphaFoldDB" id="A0A3S0PAH8"/>
<feature type="domain" description="Ribosome maturation factor RimM PRC barrel" evidence="7">
    <location>
        <begin position="102"/>
        <end position="170"/>
    </location>
</feature>
<dbReference type="PANTHER" id="PTHR33692:SF1">
    <property type="entry name" value="RIBOSOME MATURATION FACTOR RIMM"/>
    <property type="match status" value="1"/>
</dbReference>
<proteinExistence type="inferred from homology"/>
<dbReference type="Gene3D" id="2.40.30.60">
    <property type="entry name" value="RimM"/>
    <property type="match status" value="1"/>
</dbReference>
<evidence type="ECO:0000259" key="6">
    <source>
        <dbReference type="Pfam" id="PF01782"/>
    </source>
</evidence>